<sequence length="109" mass="12750">MTVKLINSYLTSRNCNFRVENSNSSPRPIDSDVQQDSLLDYILFLHHFDGISKDTDGHLSICTDDTVIATTHTQTQNIRALQKQWCKLENWRENWKNKINPTKCAYEYL</sequence>
<accession>A0AAV4URQ8</accession>
<comment type="caution">
    <text evidence="1">The sequence shown here is derived from an EMBL/GenBank/DDBJ whole genome shotgun (WGS) entry which is preliminary data.</text>
</comment>
<dbReference type="AlphaFoldDB" id="A0AAV4URQ8"/>
<reference evidence="1 2" key="1">
    <citation type="submission" date="2021-06" db="EMBL/GenBank/DDBJ databases">
        <title>Caerostris darwini draft genome.</title>
        <authorList>
            <person name="Kono N."/>
            <person name="Arakawa K."/>
        </authorList>
    </citation>
    <scope>NUCLEOTIDE SEQUENCE [LARGE SCALE GENOMIC DNA]</scope>
</reference>
<proteinExistence type="predicted"/>
<dbReference type="EMBL" id="BPLQ01011837">
    <property type="protein sequence ID" value="GIY60697.1"/>
    <property type="molecule type" value="Genomic_DNA"/>
</dbReference>
<organism evidence="1 2">
    <name type="scientific">Caerostris darwini</name>
    <dbReference type="NCBI Taxonomy" id="1538125"/>
    <lineage>
        <taxon>Eukaryota</taxon>
        <taxon>Metazoa</taxon>
        <taxon>Ecdysozoa</taxon>
        <taxon>Arthropoda</taxon>
        <taxon>Chelicerata</taxon>
        <taxon>Arachnida</taxon>
        <taxon>Araneae</taxon>
        <taxon>Araneomorphae</taxon>
        <taxon>Entelegynae</taxon>
        <taxon>Araneoidea</taxon>
        <taxon>Araneidae</taxon>
        <taxon>Caerostris</taxon>
    </lineage>
</organism>
<evidence type="ECO:0000313" key="2">
    <source>
        <dbReference type="Proteomes" id="UP001054837"/>
    </source>
</evidence>
<name>A0AAV4URQ8_9ARAC</name>
<keyword evidence="2" id="KW-1185">Reference proteome</keyword>
<evidence type="ECO:0008006" key="3">
    <source>
        <dbReference type="Google" id="ProtNLM"/>
    </source>
</evidence>
<gene>
    <name evidence="1" type="ORF">CDAR_592891</name>
</gene>
<evidence type="ECO:0000313" key="1">
    <source>
        <dbReference type="EMBL" id="GIY60697.1"/>
    </source>
</evidence>
<dbReference type="Proteomes" id="UP001054837">
    <property type="component" value="Unassembled WGS sequence"/>
</dbReference>
<protein>
    <recommendedName>
        <fullName evidence="3">Reverse transcriptase domain-containing protein</fullName>
    </recommendedName>
</protein>